<dbReference type="AlphaFoldDB" id="A5CWL0"/>
<dbReference type="RefSeq" id="WP_011929932.1">
    <property type="nucleotide sequence ID" value="NC_009465.1"/>
</dbReference>
<keyword evidence="5 6" id="KW-0472">Membrane</keyword>
<keyword evidence="4 6" id="KW-1133">Transmembrane helix</keyword>
<name>A5CWL0_VESOH</name>
<organism evidence="7 8">
    <name type="scientific">Vesicomyosocius okutanii subsp. Calyptogena okutanii (strain HA)</name>
    <dbReference type="NCBI Taxonomy" id="412965"/>
    <lineage>
        <taxon>Bacteria</taxon>
        <taxon>Pseudomonadati</taxon>
        <taxon>Pseudomonadota</taxon>
        <taxon>Gammaproteobacteria</taxon>
        <taxon>Candidatus Pseudothioglobaceae</taxon>
        <taxon>Candidatus Vesicomyidisocius</taxon>
    </lineage>
</organism>
<feature type="transmembrane region" description="Helical" evidence="6">
    <location>
        <begin position="46"/>
        <end position="64"/>
    </location>
</feature>
<comment type="similarity">
    <text evidence="2">Belongs to the UPF0382 family.</text>
</comment>
<comment type="subcellular location">
    <subcellularLocation>
        <location evidence="1">Membrane</location>
        <topology evidence="1">Multi-pass membrane protein</topology>
    </subcellularLocation>
</comment>
<evidence type="ECO:0000256" key="2">
    <source>
        <dbReference type="ARBA" id="ARBA00009694"/>
    </source>
</evidence>
<evidence type="ECO:0000256" key="4">
    <source>
        <dbReference type="ARBA" id="ARBA00022989"/>
    </source>
</evidence>
<dbReference type="InterPro" id="IPR006696">
    <property type="entry name" value="DUF423"/>
</dbReference>
<dbReference type="eggNOG" id="COG2363">
    <property type="taxonomic scope" value="Bacteria"/>
</dbReference>
<keyword evidence="3 6" id="KW-0812">Transmembrane</keyword>
<keyword evidence="8" id="KW-1185">Reference proteome</keyword>
<evidence type="ECO:0000313" key="8">
    <source>
        <dbReference type="Proteomes" id="UP000000247"/>
    </source>
</evidence>
<evidence type="ECO:0000256" key="1">
    <source>
        <dbReference type="ARBA" id="ARBA00004141"/>
    </source>
</evidence>
<gene>
    <name evidence="7" type="ordered locus">COSY_0544</name>
</gene>
<accession>A5CWL0</accession>
<feature type="transmembrane region" description="Helical" evidence="6">
    <location>
        <begin position="7"/>
        <end position="26"/>
    </location>
</feature>
<evidence type="ECO:0000256" key="5">
    <source>
        <dbReference type="ARBA" id="ARBA00023136"/>
    </source>
</evidence>
<evidence type="ECO:0008006" key="9">
    <source>
        <dbReference type="Google" id="ProtNLM"/>
    </source>
</evidence>
<evidence type="ECO:0000313" key="7">
    <source>
        <dbReference type="EMBL" id="BAF61662.1"/>
    </source>
</evidence>
<dbReference type="Proteomes" id="UP000000247">
    <property type="component" value="Chromosome"/>
</dbReference>
<dbReference type="Pfam" id="PF04241">
    <property type="entry name" value="DUF423"/>
    <property type="match status" value="1"/>
</dbReference>
<reference evidence="8" key="1">
    <citation type="journal article" date="2007" name="Curr. Biol.">
        <title>Reduced genome of the thioautotrophic intracellular symbiont in a deep-sea clam, Calyptogena okutanii.</title>
        <authorList>
            <person name="Kuwahara H."/>
            <person name="Yoshida T."/>
            <person name="Takaki Y."/>
            <person name="Shimamura S."/>
            <person name="Nishi S."/>
            <person name="Harada M."/>
            <person name="Matsuyama K."/>
            <person name="Takishita K."/>
            <person name="Kawato M."/>
            <person name="Uematsu K."/>
            <person name="Fujiwara Y."/>
            <person name="Sato T."/>
            <person name="Kato C."/>
            <person name="Kitagawa M."/>
            <person name="Kato I."/>
            <person name="Maruyama T."/>
        </authorList>
    </citation>
    <scope>NUCLEOTIDE SEQUENCE [LARGE SCALE GENOMIC DNA]</scope>
    <source>
        <strain evidence="8">HA</strain>
    </source>
</reference>
<proteinExistence type="inferred from homology"/>
<evidence type="ECO:0000256" key="3">
    <source>
        <dbReference type="ARBA" id="ARBA00022692"/>
    </source>
</evidence>
<protein>
    <recommendedName>
        <fullName evidence="9">DUF423 domain-containing protein</fullName>
    </recommendedName>
</protein>
<dbReference type="KEGG" id="vok:COSY_0544"/>
<dbReference type="PANTHER" id="PTHR43461">
    <property type="entry name" value="TRANSMEMBRANE PROTEIN 256"/>
    <property type="match status" value="1"/>
</dbReference>
<dbReference type="HOGENOM" id="CLU_096548_3_1_6"/>
<dbReference type="GO" id="GO:0005886">
    <property type="term" value="C:plasma membrane"/>
    <property type="evidence" value="ECO:0007669"/>
    <property type="project" value="TreeGrafter"/>
</dbReference>
<dbReference type="OrthoDB" id="9802121at2"/>
<feature type="transmembrane region" description="Helical" evidence="6">
    <location>
        <begin position="94"/>
        <end position="119"/>
    </location>
</feature>
<dbReference type="EMBL" id="AP009247">
    <property type="protein sequence ID" value="BAF61662.1"/>
    <property type="molecule type" value="Genomic_DNA"/>
</dbReference>
<dbReference type="PANTHER" id="PTHR43461:SF1">
    <property type="entry name" value="TRANSMEMBRANE PROTEIN 256"/>
    <property type="match status" value="1"/>
</dbReference>
<evidence type="ECO:0000256" key="6">
    <source>
        <dbReference type="SAM" id="Phobius"/>
    </source>
</evidence>
<feature type="transmembrane region" description="Helical" evidence="6">
    <location>
        <begin position="71"/>
        <end position="88"/>
    </location>
</feature>
<sequence>MNFFWIFIALSGTMVIVMDAMSVHIFKYVLPIEDIMRIQTAITYQMYHTLIIAILAIQSQRIIVKSINQSIWLFIAGIVMFSGSLYLYTLTKLYGLFFITPIGGMLLVLGWLSIARFAFNFSKIK</sequence>